<dbReference type="AlphaFoldDB" id="A0A195D9T7"/>
<evidence type="ECO:0000313" key="2">
    <source>
        <dbReference type="Proteomes" id="UP000078492"/>
    </source>
</evidence>
<name>A0A195D9T7_9HYME</name>
<dbReference type="EMBL" id="KQ981082">
    <property type="protein sequence ID" value="KYN09685.1"/>
    <property type="molecule type" value="Genomic_DNA"/>
</dbReference>
<dbReference type="Proteomes" id="UP000078492">
    <property type="component" value="Unassembled WGS sequence"/>
</dbReference>
<proteinExistence type="predicted"/>
<protein>
    <submittedName>
        <fullName evidence="1">Uncharacterized protein</fullName>
    </submittedName>
</protein>
<keyword evidence="2" id="KW-1185">Reference proteome</keyword>
<accession>A0A195D9T7</accession>
<reference evidence="1 2" key="1">
    <citation type="submission" date="2015-09" db="EMBL/GenBank/DDBJ databases">
        <title>Trachymyrmex cornetzi WGS genome.</title>
        <authorList>
            <person name="Nygaard S."/>
            <person name="Hu H."/>
            <person name="Boomsma J."/>
            <person name="Zhang G."/>
        </authorList>
    </citation>
    <scope>NUCLEOTIDE SEQUENCE [LARGE SCALE GENOMIC DNA]</scope>
    <source>
        <strain evidence="1">Tcor2-1</strain>
        <tissue evidence="1">Whole body</tissue>
    </source>
</reference>
<evidence type="ECO:0000313" key="1">
    <source>
        <dbReference type="EMBL" id="KYN09685.1"/>
    </source>
</evidence>
<sequence>MRLRNLGTERWYINDGRIKFTLTKLAANGVFTTFVDGIAYLGRVTFWLISKYAYRGNVTVDGLSGVNLLDVRSRNDELKSALYIPRYATRYYGFTVVSYNVRGDKLPRDTLRSIAPELALVFHLRKNGASSARTITDKSVGYHVPLSHFEDDPPIPCGSLVFHYPIKAGVRNDDISRIASLNHSISETRTYVTIDGDIAAHVSFMFNGGRCVYTRQAYPCEIACTRRGHPANSLVQACPIIGVGIRVSVYTYLYPPSPMALASDAVVATVRYRRGHREDVEDGNGMIALRG</sequence>
<organism evidence="1 2">
    <name type="scientific">Trachymyrmex cornetzi</name>
    <dbReference type="NCBI Taxonomy" id="471704"/>
    <lineage>
        <taxon>Eukaryota</taxon>
        <taxon>Metazoa</taxon>
        <taxon>Ecdysozoa</taxon>
        <taxon>Arthropoda</taxon>
        <taxon>Hexapoda</taxon>
        <taxon>Insecta</taxon>
        <taxon>Pterygota</taxon>
        <taxon>Neoptera</taxon>
        <taxon>Endopterygota</taxon>
        <taxon>Hymenoptera</taxon>
        <taxon>Apocrita</taxon>
        <taxon>Aculeata</taxon>
        <taxon>Formicoidea</taxon>
        <taxon>Formicidae</taxon>
        <taxon>Myrmicinae</taxon>
        <taxon>Trachymyrmex</taxon>
    </lineage>
</organism>
<gene>
    <name evidence="1" type="ORF">ALC57_18206</name>
</gene>